<gene>
    <name evidence="1" type="ordered locus">Igni_0808</name>
</gene>
<dbReference type="Gene3D" id="2.130.10.10">
    <property type="entry name" value="YVTN repeat-like/Quinoprotein amine dehydrogenase"/>
    <property type="match status" value="1"/>
</dbReference>
<dbReference type="KEGG" id="iho:Igni_0808"/>
<dbReference type="eggNOG" id="arCOG02491">
    <property type="taxonomic scope" value="Archaea"/>
</dbReference>
<proteinExistence type="predicted"/>
<accession>A8AAN8</accession>
<dbReference type="Proteomes" id="UP000000262">
    <property type="component" value="Chromosome"/>
</dbReference>
<dbReference type="HOGENOM" id="CLU_838399_0_0_2"/>
<name>A8AAN8_IGNH4</name>
<dbReference type="SUPFAM" id="SSF75011">
    <property type="entry name" value="3-carboxy-cis,cis-mucoante lactonizing enzyme"/>
    <property type="match status" value="1"/>
</dbReference>
<dbReference type="InterPro" id="IPR015943">
    <property type="entry name" value="WD40/YVTN_repeat-like_dom_sf"/>
</dbReference>
<reference evidence="1 2" key="1">
    <citation type="journal article" date="2008" name="Genome Biol.">
        <title>A genomic analysis of the archaeal system Ignicoccus hospitalis-Nanoarchaeum equitans.</title>
        <authorList>
            <person name="Podar M."/>
            <person name="Anderson I."/>
            <person name="Makarova K.S."/>
            <person name="Elkins J.G."/>
            <person name="Ivanova N."/>
            <person name="Wall M.A."/>
            <person name="Lykidis A."/>
            <person name="Mavromatis K."/>
            <person name="Sun H."/>
            <person name="Hudson M.E."/>
            <person name="Chen W."/>
            <person name="Deciu C."/>
            <person name="Hutchison D."/>
            <person name="Eads J.R."/>
            <person name="Anderson A."/>
            <person name="Fernandes F."/>
            <person name="Szeto E."/>
            <person name="Lapidus A."/>
            <person name="Kyrpides N.C."/>
            <person name="Saier M.H.Jr."/>
            <person name="Richardson P.M."/>
            <person name="Rachel R."/>
            <person name="Huber H."/>
            <person name="Eisen J.A."/>
            <person name="Koonin E.V."/>
            <person name="Keller M."/>
            <person name="Stetter K.O."/>
        </authorList>
    </citation>
    <scope>NUCLEOTIDE SEQUENCE [LARGE SCALE GENOMIC DNA]</scope>
    <source>
        <strain evidence="2">KIN4/I / DSM 18386 / JCM 14125</strain>
    </source>
</reference>
<sequence length="331" mass="36646">MRALAAALLLLAVLHALDLKLLWTFSEPNNAIEDMVFSPNGNLGIASWDNCAYIVDPNGNLLGKECGGGIMAGAGYSNRVFGFVNTDDYVYLFKEDGTFWKKIEVGDSHDLAIALFGNAFVACDYYCAKYDFSGYKYWDTGVGDYVEDVVVHKGYVYAANEGGKKLQILDLNTGEIVNEIGYDYPSGSVNACRNYLAVIAKELYVYDISDPANPRLLWNRSRLGVGGNEHTPAFSPGCKYIAVADNGNNMLKIFDINGNLVYFKRMEGIWNVAWWKDRLAVGYSNGKIEMYRVVRYTPQPVSTTTTPNTSEISAVALAAAFLVPKLRKKKE</sequence>
<dbReference type="SUPFAM" id="SSF50978">
    <property type="entry name" value="WD40 repeat-like"/>
    <property type="match status" value="1"/>
</dbReference>
<evidence type="ECO:0000313" key="2">
    <source>
        <dbReference type="Proteomes" id="UP000000262"/>
    </source>
</evidence>
<dbReference type="GeneID" id="5562399"/>
<dbReference type="RefSeq" id="WP_012122954.1">
    <property type="nucleotide sequence ID" value="NC_009776.1"/>
</dbReference>
<dbReference type="OrthoDB" id="376278at2157"/>
<dbReference type="STRING" id="453591.Igni_0808"/>
<organism evidence="1 2">
    <name type="scientific">Ignicoccus hospitalis (strain KIN4/I / DSM 18386 / JCM 14125)</name>
    <dbReference type="NCBI Taxonomy" id="453591"/>
    <lineage>
        <taxon>Archaea</taxon>
        <taxon>Thermoproteota</taxon>
        <taxon>Thermoprotei</taxon>
        <taxon>Desulfurococcales</taxon>
        <taxon>Desulfurococcaceae</taxon>
        <taxon>Ignicoccus</taxon>
    </lineage>
</organism>
<protein>
    <submittedName>
        <fullName evidence="1">Uncharacterized protein</fullName>
    </submittedName>
</protein>
<dbReference type="EMBL" id="CP000816">
    <property type="protein sequence ID" value="ABU81990.1"/>
    <property type="molecule type" value="Genomic_DNA"/>
</dbReference>
<dbReference type="PhylomeDB" id="A8AAN8"/>
<dbReference type="AlphaFoldDB" id="A8AAN8"/>
<dbReference type="InterPro" id="IPR036322">
    <property type="entry name" value="WD40_repeat_dom_sf"/>
</dbReference>
<keyword evidence="2" id="KW-1185">Reference proteome</keyword>
<evidence type="ECO:0000313" key="1">
    <source>
        <dbReference type="EMBL" id="ABU81990.1"/>
    </source>
</evidence>